<accession>A0A402BKS0</accession>
<dbReference type="GO" id="GO:0046933">
    <property type="term" value="F:proton-transporting ATP synthase activity, rotational mechanism"/>
    <property type="evidence" value="ECO:0007669"/>
    <property type="project" value="TreeGrafter"/>
</dbReference>
<dbReference type="EMBL" id="BIFT01000002">
    <property type="protein sequence ID" value="GCE31916.1"/>
    <property type="molecule type" value="Genomic_DNA"/>
</dbReference>
<evidence type="ECO:0000256" key="1">
    <source>
        <dbReference type="ARBA" id="ARBA00004370"/>
    </source>
</evidence>
<dbReference type="InterPro" id="IPR027417">
    <property type="entry name" value="P-loop_NTPase"/>
</dbReference>
<proteinExistence type="inferred from homology"/>
<dbReference type="InterPro" id="IPR050053">
    <property type="entry name" value="ATPase_alpha/beta_chains"/>
</dbReference>
<dbReference type="Proteomes" id="UP000287171">
    <property type="component" value="Unassembled WGS sequence"/>
</dbReference>
<evidence type="ECO:0000313" key="13">
    <source>
        <dbReference type="Proteomes" id="UP000287171"/>
    </source>
</evidence>
<dbReference type="SUPFAM" id="SSF47917">
    <property type="entry name" value="C-terminal domain of alpha and beta subunits of F1 ATP synthase"/>
    <property type="match status" value="1"/>
</dbReference>
<evidence type="ECO:0000256" key="10">
    <source>
        <dbReference type="ARBA" id="ARBA00023310"/>
    </source>
</evidence>
<dbReference type="InterPro" id="IPR000194">
    <property type="entry name" value="ATPase_F1/V1/A1_a/bsu_nucl-bd"/>
</dbReference>
<keyword evidence="4" id="KW-0547">Nucleotide-binding</keyword>
<evidence type="ECO:0000256" key="9">
    <source>
        <dbReference type="ARBA" id="ARBA00023196"/>
    </source>
</evidence>
<keyword evidence="7" id="KW-0406">Ion transport</keyword>
<keyword evidence="13" id="KW-1185">Reference proteome</keyword>
<comment type="similarity">
    <text evidence="2">Belongs to the ATPase alpha/beta chains family.</text>
</comment>
<comment type="subcellular location">
    <subcellularLocation>
        <location evidence="1">Membrane</location>
    </subcellularLocation>
</comment>
<keyword evidence="10" id="KW-0066">ATP synthesis</keyword>
<keyword evidence="3" id="KW-0813">Transport</keyword>
<keyword evidence="8" id="KW-0472">Membrane</keyword>
<evidence type="ECO:0000256" key="6">
    <source>
        <dbReference type="ARBA" id="ARBA00022967"/>
    </source>
</evidence>
<evidence type="ECO:0000313" key="12">
    <source>
        <dbReference type="EMBL" id="GCE31916.1"/>
    </source>
</evidence>
<comment type="caution">
    <text evidence="12">The sequence shown here is derived from an EMBL/GenBank/DDBJ whole genome shotgun (WGS) entry which is preliminary data.</text>
</comment>
<evidence type="ECO:0000256" key="8">
    <source>
        <dbReference type="ARBA" id="ARBA00023136"/>
    </source>
</evidence>
<protein>
    <submittedName>
        <fullName evidence="12">ATP synthase subunit beta</fullName>
    </submittedName>
</protein>
<evidence type="ECO:0000256" key="2">
    <source>
        <dbReference type="ARBA" id="ARBA00008936"/>
    </source>
</evidence>
<evidence type="ECO:0000256" key="5">
    <source>
        <dbReference type="ARBA" id="ARBA00022840"/>
    </source>
</evidence>
<organism evidence="12 13">
    <name type="scientific">Dictyobacter alpinus</name>
    <dbReference type="NCBI Taxonomy" id="2014873"/>
    <lineage>
        <taxon>Bacteria</taxon>
        <taxon>Bacillati</taxon>
        <taxon>Chloroflexota</taxon>
        <taxon>Ktedonobacteria</taxon>
        <taxon>Ktedonobacterales</taxon>
        <taxon>Dictyobacteraceae</taxon>
        <taxon>Dictyobacter</taxon>
    </lineage>
</organism>
<dbReference type="Pfam" id="PF00006">
    <property type="entry name" value="ATP-synt_ab"/>
    <property type="match status" value="1"/>
</dbReference>
<dbReference type="InterPro" id="IPR024034">
    <property type="entry name" value="ATPase_F1/V1_b/a_C"/>
</dbReference>
<reference evidence="13" key="1">
    <citation type="submission" date="2018-12" db="EMBL/GenBank/DDBJ databases">
        <title>Tengunoibacter tsumagoiensis gen. nov., sp. nov., Dictyobacter kobayashii sp. nov., D. alpinus sp. nov., and D. joshuensis sp. nov. and description of Dictyobacteraceae fam. nov. within the order Ktedonobacterales isolated from Tengu-no-mugimeshi.</title>
        <authorList>
            <person name="Wang C.M."/>
            <person name="Zheng Y."/>
            <person name="Sakai Y."/>
            <person name="Toyoda A."/>
            <person name="Minakuchi Y."/>
            <person name="Abe K."/>
            <person name="Yokota A."/>
            <person name="Yabe S."/>
        </authorList>
    </citation>
    <scope>NUCLEOTIDE SEQUENCE [LARGE SCALE GENOMIC DNA]</scope>
    <source>
        <strain evidence="13">Uno16</strain>
    </source>
</reference>
<gene>
    <name evidence="12" type="primary">atpD</name>
    <name evidence="12" type="ORF">KDA_74000</name>
</gene>
<sequence>MNTALTLPVGDAILGRVFNANGEPIDKKETLENVTRVPLATPEVLNKTASTPTRLLETGIKTIDLMAPLAHGGVVGLIAGYGVGKEVVTEEIMQHLFTKCQAIGIIAGMRETTYNASSLYEMVRESELEDRITMFFEQITEDQAVRQRLLHAAMTAATHFAENGREVLLLIDSQVISKAIMADVRQFANMSGITTLVLVPVDDQHQPQDRALLAELDAQLWFSQARAREYLWPAIDPIASNSHLLTSETVPAEHQQVAQGVRETLQRYHELRDRANHSSLNAEERQILARGEKINLFFTQPFFVTEAYTEIPGTYLMREQTIQSFRDLLNGRYDEMPIEKFKFVGEIEA</sequence>
<dbReference type="Gene3D" id="3.40.50.300">
    <property type="entry name" value="P-loop containing nucleotide triphosphate hydrolases"/>
    <property type="match status" value="1"/>
</dbReference>
<dbReference type="OrthoDB" id="9801639at2"/>
<name>A0A402BKS0_9CHLR</name>
<dbReference type="GO" id="GO:0005524">
    <property type="term" value="F:ATP binding"/>
    <property type="evidence" value="ECO:0007669"/>
    <property type="project" value="UniProtKB-KW"/>
</dbReference>
<evidence type="ECO:0000256" key="7">
    <source>
        <dbReference type="ARBA" id="ARBA00023065"/>
    </source>
</evidence>
<evidence type="ECO:0000256" key="4">
    <source>
        <dbReference type="ARBA" id="ARBA00022741"/>
    </source>
</evidence>
<dbReference type="SUPFAM" id="SSF52540">
    <property type="entry name" value="P-loop containing nucleoside triphosphate hydrolases"/>
    <property type="match status" value="1"/>
</dbReference>
<dbReference type="RefSeq" id="WP_126631824.1">
    <property type="nucleotide sequence ID" value="NZ_BIFT01000002.1"/>
</dbReference>
<keyword evidence="5" id="KW-0067">ATP-binding</keyword>
<dbReference type="PANTHER" id="PTHR15184:SF71">
    <property type="entry name" value="ATP SYNTHASE SUBUNIT BETA, MITOCHONDRIAL"/>
    <property type="match status" value="1"/>
</dbReference>
<feature type="domain" description="ATPase F1/V1/A1 complex alpha/beta subunit nucleotide-binding" evidence="11">
    <location>
        <begin position="59"/>
        <end position="173"/>
    </location>
</feature>
<keyword evidence="6" id="KW-1278">Translocase</keyword>
<dbReference type="GO" id="GO:0045259">
    <property type="term" value="C:proton-transporting ATP synthase complex"/>
    <property type="evidence" value="ECO:0007669"/>
    <property type="project" value="UniProtKB-KW"/>
</dbReference>
<dbReference type="AlphaFoldDB" id="A0A402BKS0"/>
<dbReference type="PANTHER" id="PTHR15184">
    <property type="entry name" value="ATP SYNTHASE"/>
    <property type="match status" value="1"/>
</dbReference>
<dbReference type="Gene3D" id="1.10.1140.10">
    <property type="entry name" value="Bovine Mitochondrial F1-atpase, Atp Synthase Beta Chain, Chain D, domain 3"/>
    <property type="match status" value="1"/>
</dbReference>
<keyword evidence="9" id="KW-0139">CF(1)</keyword>
<evidence type="ECO:0000259" key="11">
    <source>
        <dbReference type="Pfam" id="PF00006"/>
    </source>
</evidence>
<evidence type="ECO:0000256" key="3">
    <source>
        <dbReference type="ARBA" id="ARBA00022448"/>
    </source>
</evidence>